<feature type="compositionally biased region" description="Polar residues" evidence="1">
    <location>
        <begin position="380"/>
        <end position="396"/>
    </location>
</feature>
<accession>A0AA35SW02</accession>
<proteinExistence type="predicted"/>
<sequence>MGATGRSSWSSFWREYSAVAEGIRQRHTVIDRHTIEDSKGTVPPSDSVGDVPTSKRPKLYSVEDVPPSKRPKLYSVEDVPPSKRPKLDSVGDGTDFFLEDLPDDLLVTSIDLPGLDGPATTDLPSVAGVSQPQQLPAGLNSTPPPPSTSQPRSLAPSVSPLTQPLSQQQSPATSVSPVAKPTPPLQLNTLGGGPLLKNRGGGGLTTSTAGAPLNTTVVSTSADPTTALPNISSTSATAVPYSNMATSVSPAMGTPRMPSASSTPFSYNSYSGGMTSVAAGMNSQVGMQPQAPGMGGYLRHPGSGQVMGVMPGQQMVHSPNMMRQQHRMMTRQRKKMHPEVHGGPMMSTHPQRSMGQSAVLPPHSHQVSSQMMAPHILTQQQQMPVSNPTPQQSHPAQQPCPPSKGVVGEESPLPGQQMVHSPNMMTQQHRMMTRQRKKMHPEVHGGPMMSTHPQRSMGQNAVLPPHSHQVSSQMMAPHMMTRQQQM</sequence>
<dbReference type="EMBL" id="CASHTH010002866">
    <property type="protein sequence ID" value="CAI8036378.1"/>
    <property type="molecule type" value="Genomic_DNA"/>
</dbReference>
<feature type="compositionally biased region" description="Gly residues" evidence="1">
    <location>
        <begin position="190"/>
        <end position="204"/>
    </location>
</feature>
<dbReference type="Proteomes" id="UP001174909">
    <property type="component" value="Unassembled WGS sequence"/>
</dbReference>
<feature type="region of interest" description="Disordered" evidence="1">
    <location>
        <begin position="449"/>
        <end position="474"/>
    </location>
</feature>
<name>A0AA35SW02_GEOBA</name>
<dbReference type="AlphaFoldDB" id="A0AA35SW02"/>
<gene>
    <name evidence="2" type="ORF">GBAR_LOCUS20381</name>
</gene>
<evidence type="ECO:0000313" key="2">
    <source>
        <dbReference type="EMBL" id="CAI8036378.1"/>
    </source>
</evidence>
<feature type="region of interest" description="Disordered" evidence="1">
    <location>
        <begin position="117"/>
        <end position="209"/>
    </location>
</feature>
<evidence type="ECO:0000313" key="3">
    <source>
        <dbReference type="Proteomes" id="UP001174909"/>
    </source>
</evidence>
<organism evidence="2 3">
    <name type="scientific">Geodia barretti</name>
    <name type="common">Barrett's horny sponge</name>
    <dbReference type="NCBI Taxonomy" id="519541"/>
    <lineage>
        <taxon>Eukaryota</taxon>
        <taxon>Metazoa</taxon>
        <taxon>Porifera</taxon>
        <taxon>Demospongiae</taxon>
        <taxon>Heteroscleromorpha</taxon>
        <taxon>Tetractinellida</taxon>
        <taxon>Astrophorina</taxon>
        <taxon>Geodiidae</taxon>
        <taxon>Geodia</taxon>
    </lineage>
</organism>
<feature type="region of interest" description="Disordered" evidence="1">
    <location>
        <begin position="338"/>
        <end position="365"/>
    </location>
</feature>
<feature type="non-terminal residue" evidence="2">
    <location>
        <position position="1"/>
    </location>
</feature>
<feature type="compositionally biased region" description="Basic and acidic residues" evidence="1">
    <location>
        <begin position="30"/>
        <end position="39"/>
    </location>
</feature>
<feature type="compositionally biased region" description="Low complexity" evidence="1">
    <location>
        <begin position="149"/>
        <end position="171"/>
    </location>
</feature>
<evidence type="ECO:0000256" key="1">
    <source>
        <dbReference type="SAM" id="MobiDB-lite"/>
    </source>
</evidence>
<keyword evidence="3" id="KW-1185">Reference proteome</keyword>
<feature type="region of interest" description="Disordered" evidence="1">
    <location>
        <begin position="30"/>
        <end position="95"/>
    </location>
</feature>
<comment type="caution">
    <text evidence="2">The sequence shown here is derived from an EMBL/GenBank/DDBJ whole genome shotgun (WGS) entry which is preliminary data.</text>
</comment>
<reference evidence="2" key="1">
    <citation type="submission" date="2023-03" db="EMBL/GenBank/DDBJ databases">
        <authorList>
            <person name="Steffen K."/>
            <person name="Cardenas P."/>
        </authorList>
    </citation>
    <scope>NUCLEOTIDE SEQUENCE</scope>
</reference>
<protein>
    <submittedName>
        <fullName evidence="2">Uncharacterized protein</fullName>
    </submittedName>
</protein>
<feature type="region of interest" description="Disordered" evidence="1">
    <location>
        <begin position="380"/>
        <end position="422"/>
    </location>
</feature>